<protein>
    <recommendedName>
        <fullName evidence="4">Reverse transcriptase domain-containing protein</fullName>
    </recommendedName>
</protein>
<dbReference type="InterPro" id="IPR021109">
    <property type="entry name" value="Peptidase_aspartic_dom_sf"/>
</dbReference>
<dbReference type="InterPro" id="IPR053134">
    <property type="entry name" value="RNA-dir_DNA_polymerase"/>
</dbReference>
<dbReference type="Gene3D" id="3.30.70.270">
    <property type="match status" value="2"/>
</dbReference>
<evidence type="ECO:0000313" key="3">
    <source>
        <dbReference type="EMBL" id="SPC80647.1"/>
    </source>
</evidence>
<dbReference type="AlphaFoldDB" id="A0A2N9EP84"/>
<dbReference type="CDD" id="cd01647">
    <property type="entry name" value="RT_LTR"/>
    <property type="match status" value="1"/>
</dbReference>
<reference evidence="3" key="1">
    <citation type="submission" date="2018-02" db="EMBL/GenBank/DDBJ databases">
        <authorList>
            <person name="Cohen D.B."/>
            <person name="Kent A.D."/>
        </authorList>
    </citation>
    <scope>NUCLEOTIDE SEQUENCE</scope>
</reference>
<organism evidence="3">
    <name type="scientific">Fagus sylvatica</name>
    <name type="common">Beechnut</name>
    <dbReference type="NCBI Taxonomy" id="28930"/>
    <lineage>
        <taxon>Eukaryota</taxon>
        <taxon>Viridiplantae</taxon>
        <taxon>Streptophyta</taxon>
        <taxon>Embryophyta</taxon>
        <taxon>Tracheophyta</taxon>
        <taxon>Spermatophyta</taxon>
        <taxon>Magnoliopsida</taxon>
        <taxon>eudicotyledons</taxon>
        <taxon>Gunneridae</taxon>
        <taxon>Pentapetalae</taxon>
        <taxon>rosids</taxon>
        <taxon>fabids</taxon>
        <taxon>Fagales</taxon>
        <taxon>Fagaceae</taxon>
        <taxon>Fagus</taxon>
    </lineage>
</organism>
<dbReference type="EMBL" id="OIVN01000462">
    <property type="protein sequence ID" value="SPC80647.1"/>
    <property type="molecule type" value="Genomic_DNA"/>
</dbReference>
<dbReference type="CDD" id="cd00303">
    <property type="entry name" value="retropepsin_like"/>
    <property type="match status" value="1"/>
</dbReference>
<dbReference type="Gene3D" id="2.40.70.10">
    <property type="entry name" value="Acid Proteases"/>
    <property type="match status" value="1"/>
</dbReference>
<dbReference type="InterPro" id="IPR000477">
    <property type="entry name" value="RT_dom"/>
</dbReference>
<dbReference type="InterPro" id="IPR043502">
    <property type="entry name" value="DNA/RNA_pol_sf"/>
</dbReference>
<dbReference type="Pfam" id="PF00078">
    <property type="entry name" value="RVT_1"/>
    <property type="match status" value="1"/>
</dbReference>
<dbReference type="InterPro" id="IPR041577">
    <property type="entry name" value="RT_RNaseH_2"/>
</dbReference>
<dbReference type="Pfam" id="PF17919">
    <property type="entry name" value="RT_RNaseH_2"/>
    <property type="match status" value="1"/>
</dbReference>
<dbReference type="Gene3D" id="3.10.10.10">
    <property type="entry name" value="HIV Type 1 Reverse Transcriptase, subunit A, domain 1"/>
    <property type="match status" value="1"/>
</dbReference>
<gene>
    <name evidence="3" type="ORF">FSB_LOCUS8529</name>
</gene>
<evidence type="ECO:0008006" key="4">
    <source>
        <dbReference type="Google" id="ProtNLM"/>
    </source>
</evidence>
<evidence type="ECO:0000259" key="2">
    <source>
        <dbReference type="Pfam" id="PF17919"/>
    </source>
</evidence>
<dbReference type="InterPro" id="IPR043128">
    <property type="entry name" value="Rev_trsase/Diguanyl_cyclase"/>
</dbReference>
<dbReference type="PANTHER" id="PTHR24559:SF431">
    <property type="entry name" value="RNA-DIRECTED DNA POLYMERASE HOMOLOG"/>
    <property type="match status" value="1"/>
</dbReference>
<feature type="domain" description="Reverse transcriptase/retrotransposon-derived protein RNase H-like" evidence="2">
    <location>
        <begin position="532"/>
        <end position="624"/>
    </location>
</feature>
<dbReference type="PANTHER" id="PTHR24559">
    <property type="entry name" value="TRANSPOSON TY3-I GAG-POL POLYPROTEIN"/>
    <property type="match status" value="1"/>
</dbReference>
<name>A0A2N9EP84_FAGSY</name>
<dbReference type="SUPFAM" id="SSF56672">
    <property type="entry name" value="DNA/RNA polymerases"/>
    <property type="match status" value="1"/>
</dbReference>
<accession>A0A2N9EP84</accession>
<proteinExistence type="predicted"/>
<evidence type="ECO:0000259" key="1">
    <source>
        <dbReference type="Pfam" id="PF00078"/>
    </source>
</evidence>
<feature type="domain" description="Reverse transcriptase" evidence="1">
    <location>
        <begin position="327"/>
        <end position="470"/>
    </location>
</feature>
<sequence>MGEIHMINGGMAAGGTSRSSRKAYARQIHNVLVTQKANKTPRLEDLPITFTEEDARKVVHPHDDALVVTLEIAGYSTRRVLIDNGSSADIIYLTAFQQMRIGKDQLRPIETPLVGFAGTSVYPLGIISLQIIAGTYPKQATKRVEFLVVDCPSAYNVIIGRPTLNRLRAVTSTYHLLVRFPTEHGIGEMKGDQAIARECYLTSVSTDQVHQTLIVEERRNFAEPTEKLEEITLTEGNEKRKTRIGTTMPAEIRGSIVQFLRENADVFAWSHEDMPGISTEVMIHKLNVNPSMHPIKQKRRVFAPERNAAVMAEVDKLLTAGFIRETLNKACPKDSYPLPRIDQLVDSTAGHKLLSFMDAFSGYNQIRMEEEDQEKTAFITSRGLFCYKVMPFGLKNAGATYQRLVNKMFHDQIGRNVEVYVDDMLVKSKENEDHLKDLKETFQALRTYNMKLNPEKCAFGVSSGKFLGFMVSQRGIEANPDKIKAILEMSPPTTVKEVQSLTGKAAALNRFVSRSTDKCLPFFKVLRKAFQWTEECQRAFEELKVYLSSPPLLSPSKTGEELYLYLAVSSSAVSSALIREEERVQKPVYYTSRALKGAEERYSNMEKLAFALLIASRKTQAILPGPLNSGVD</sequence>